<evidence type="ECO:0000313" key="9">
    <source>
        <dbReference type="EMBL" id="SIR06155.1"/>
    </source>
</evidence>
<comment type="function">
    <text evidence="8">Part of a membrane-bound complex that couples electron transfer with translocation of ions across the membrane.</text>
</comment>
<keyword evidence="7 8" id="KW-0472">Membrane</keyword>
<keyword evidence="5 8" id="KW-0249">Electron transport</keyword>
<name>A0A1N6XUN4_9FIRM</name>
<dbReference type="GO" id="GO:0022900">
    <property type="term" value="P:electron transport chain"/>
    <property type="evidence" value="ECO:0007669"/>
    <property type="project" value="UniProtKB-UniRule"/>
</dbReference>
<reference evidence="10" key="1">
    <citation type="submission" date="2017-01" db="EMBL/GenBank/DDBJ databases">
        <authorList>
            <person name="Varghese N."/>
            <person name="Submissions S."/>
        </authorList>
    </citation>
    <scope>NUCLEOTIDE SEQUENCE [LARGE SCALE GENOMIC DNA]</scope>
    <source>
        <strain evidence="10">ATCC 700103</strain>
    </source>
</reference>
<keyword evidence="10" id="KW-1185">Reference proteome</keyword>
<keyword evidence="4 8" id="KW-1278">Translocase</keyword>
<dbReference type="AlphaFoldDB" id="A0A1N6XUN4"/>
<sequence length="196" mass="21187">MEEFTQILLLFISTVLINNFILVRFLGICPFLGVSKQVETAFSMGLATTFVMTLTAAATWLINTFILEAFNLPFLQYVSFIIVIASLVQFVEMFIKKTSPVLYKALGIFLPLITTNCAIMGLALLIPLNGYSFIASVVFGFGAGVGFTLAIVLMAGLREKLEFGDVPGVLKGVPVTLIIAGIMAMAFMGFSGLISM</sequence>
<dbReference type="Pfam" id="PF02508">
    <property type="entry name" value="Rnf-Nqr"/>
    <property type="match status" value="1"/>
</dbReference>
<feature type="transmembrane region" description="Helical" evidence="8">
    <location>
        <begin position="6"/>
        <end position="29"/>
    </location>
</feature>
<evidence type="ECO:0000256" key="1">
    <source>
        <dbReference type="ARBA" id="ARBA00004127"/>
    </source>
</evidence>
<evidence type="ECO:0000256" key="4">
    <source>
        <dbReference type="ARBA" id="ARBA00022967"/>
    </source>
</evidence>
<keyword evidence="6 8" id="KW-1133">Transmembrane helix</keyword>
<dbReference type="EC" id="7.-.-.-" evidence="8"/>
<dbReference type="Proteomes" id="UP000185669">
    <property type="component" value="Unassembled WGS sequence"/>
</dbReference>
<gene>
    <name evidence="8" type="primary">rnfA</name>
    <name evidence="9" type="ORF">SAMN05421834_11268</name>
</gene>
<dbReference type="GO" id="GO:0012505">
    <property type="term" value="C:endomembrane system"/>
    <property type="evidence" value="ECO:0007669"/>
    <property type="project" value="UniProtKB-SubCell"/>
</dbReference>
<dbReference type="GO" id="GO:0005886">
    <property type="term" value="C:plasma membrane"/>
    <property type="evidence" value="ECO:0007669"/>
    <property type="project" value="UniProtKB-SubCell"/>
</dbReference>
<dbReference type="InterPro" id="IPR050133">
    <property type="entry name" value="NqrDE/RnfAE_oxidrdctase"/>
</dbReference>
<evidence type="ECO:0000256" key="5">
    <source>
        <dbReference type="ARBA" id="ARBA00022982"/>
    </source>
</evidence>
<dbReference type="NCBIfam" id="TIGR01943">
    <property type="entry name" value="rnfA"/>
    <property type="match status" value="1"/>
</dbReference>
<evidence type="ECO:0000256" key="8">
    <source>
        <dbReference type="HAMAP-Rule" id="MF_00459"/>
    </source>
</evidence>
<dbReference type="RefSeq" id="WP_076545240.1">
    <property type="nucleotide sequence ID" value="NZ_FTNC01000012.1"/>
</dbReference>
<keyword evidence="8" id="KW-1003">Cell membrane</keyword>
<dbReference type="PANTHER" id="PTHR30335:SF0">
    <property type="entry name" value="ION-TRANSLOCATING OXIDOREDUCTASE COMPLEX SUBUNIT A"/>
    <property type="match status" value="1"/>
</dbReference>
<comment type="similarity">
    <text evidence="8">Belongs to the NqrDE/RnfAE family.</text>
</comment>
<dbReference type="PIRSF" id="PIRSF006102">
    <property type="entry name" value="NQR_DE"/>
    <property type="match status" value="1"/>
</dbReference>
<feature type="transmembrane region" description="Helical" evidence="8">
    <location>
        <begin position="107"/>
        <end position="127"/>
    </location>
</feature>
<feature type="transmembrane region" description="Helical" evidence="8">
    <location>
        <begin position="133"/>
        <end position="157"/>
    </location>
</feature>
<feature type="transmembrane region" description="Helical" evidence="8">
    <location>
        <begin position="169"/>
        <end position="194"/>
    </location>
</feature>
<dbReference type="PANTHER" id="PTHR30335">
    <property type="entry name" value="INTEGRAL MEMBRANE PROTEIN OF SOXR-REDUCING COMPLEX"/>
    <property type="match status" value="1"/>
</dbReference>
<evidence type="ECO:0000256" key="3">
    <source>
        <dbReference type="ARBA" id="ARBA00022692"/>
    </source>
</evidence>
<comment type="subunit">
    <text evidence="8">The complex is composed of six subunits: RnfA, RnfB, RnfC, RnfD, RnfE and RnfG.</text>
</comment>
<dbReference type="InterPro" id="IPR011293">
    <property type="entry name" value="Ion_transpt_RnfA/RsxA"/>
</dbReference>
<dbReference type="NCBIfam" id="NF003481">
    <property type="entry name" value="PRK05151.1"/>
    <property type="match status" value="1"/>
</dbReference>
<evidence type="ECO:0000256" key="6">
    <source>
        <dbReference type="ARBA" id="ARBA00022989"/>
    </source>
</evidence>
<dbReference type="HAMAP" id="MF_00459">
    <property type="entry name" value="RsxA_RnfA"/>
    <property type="match status" value="1"/>
</dbReference>
<dbReference type="STRING" id="56779.SAMN05421834_11268"/>
<evidence type="ECO:0000256" key="7">
    <source>
        <dbReference type="ARBA" id="ARBA00023136"/>
    </source>
</evidence>
<protein>
    <recommendedName>
        <fullName evidence="8">Ion-translocating oxidoreductase complex subunit A</fullName>
        <ecNumber evidence="8">7.-.-.-</ecNumber>
    </recommendedName>
    <alternativeName>
        <fullName evidence="8">Rnf electron transport complex subunit A</fullName>
    </alternativeName>
</protein>
<dbReference type="InterPro" id="IPR003667">
    <property type="entry name" value="NqrDE/RnfAE"/>
</dbReference>
<evidence type="ECO:0000256" key="2">
    <source>
        <dbReference type="ARBA" id="ARBA00022448"/>
    </source>
</evidence>
<evidence type="ECO:0000313" key="10">
    <source>
        <dbReference type="Proteomes" id="UP000185669"/>
    </source>
</evidence>
<dbReference type="EMBL" id="FTNC01000012">
    <property type="protein sequence ID" value="SIR06155.1"/>
    <property type="molecule type" value="Genomic_DNA"/>
</dbReference>
<feature type="transmembrane region" description="Helical" evidence="8">
    <location>
        <begin position="41"/>
        <end position="62"/>
    </location>
</feature>
<accession>A0A1N6XUN4</accession>
<organism evidence="9 10">
    <name type="scientific">Halanaerobium kushneri</name>
    <dbReference type="NCBI Taxonomy" id="56779"/>
    <lineage>
        <taxon>Bacteria</taxon>
        <taxon>Bacillati</taxon>
        <taxon>Bacillota</taxon>
        <taxon>Clostridia</taxon>
        <taxon>Halanaerobiales</taxon>
        <taxon>Halanaerobiaceae</taxon>
        <taxon>Halanaerobium</taxon>
    </lineage>
</organism>
<comment type="subcellular location">
    <subcellularLocation>
        <location evidence="8">Cell membrane</location>
        <topology evidence="8">Multi-pass membrane protein</topology>
    </subcellularLocation>
    <subcellularLocation>
        <location evidence="1">Endomembrane system</location>
        <topology evidence="1">Multi-pass membrane protein</topology>
    </subcellularLocation>
</comment>
<feature type="transmembrane region" description="Helical" evidence="8">
    <location>
        <begin position="74"/>
        <end position="95"/>
    </location>
</feature>
<dbReference type="OrthoDB" id="9803631at2"/>
<keyword evidence="3 8" id="KW-0812">Transmembrane</keyword>
<proteinExistence type="inferred from homology"/>
<keyword evidence="2 8" id="KW-0813">Transport</keyword>